<dbReference type="EMBL" id="CP054622">
    <property type="protein sequence ID" value="QKS54679.1"/>
    <property type="molecule type" value="Genomic_DNA"/>
</dbReference>
<dbReference type="RefSeq" id="WP_109154755.1">
    <property type="nucleotide sequence ID" value="NZ_BSOV01000001.1"/>
</dbReference>
<gene>
    <name evidence="1" type="ORF">HUE56_29705</name>
</gene>
<name>A0A6N1ATI6_9PROT</name>
<proteinExistence type="predicted"/>
<sequence>MQKQSITLHRVIGPFYDIFNRPLPAWHVIIEVLSTGELFHFVVYGETRDDAWDVIDGALGSGKALDDGRKVPTTDRAIWINALSRGQSRPQGTERVVIAYGVTPYDGEFRWFVTVTAEGGKPRSIKERRPRSYLTAATALRDAKLKAEEQGALFGTNWQVTITTSNGPSPTVT</sequence>
<keyword evidence="1" id="KW-0614">Plasmid</keyword>
<dbReference type="Proteomes" id="UP000509702">
    <property type="component" value="Plasmid unnamed7"/>
</dbReference>
<evidence type="ECO:0000313" key="2">
    <source>
        <dbReference type="Proteomes" id="UP000509702"/>
    </source>
</evidence>
<reference evidence="1 2" key="1">
    <citation type="submission" date="2020-06" db="EMBL/GenBank/DDBJ databases">
        <title>Complete genome of Azosprillum oryzae KACC14407.</title>
        <authorList>
            <person name="Kim M."/>
            <person name="Park Y.-J."/>
            <person name="Shin J.-H."/>
        </authorList>
    </citation>
    <scope>NUCLEOTIDE SEQUENCE [LARGE SCALE GENOMIC DNA]</scope>
    <source>
        <strain evidence="1 2">KACC 14407</strain>
        <plasmid evidence="1 2">unnamed7</plasmid>
    </source>
</reference>
<dbReference type="KEGG" id="aoz:HUE56_29705"/>
<geneLocation type="plasmid" evidence="1 2">
    <name>unnamed7</name>
</geneLocation>
<accession>A0A6N1ATI6</accession>
<protein>
    <submittedName>
        <fullName evidence="1">Uncharacterized protein</fullName>
    </submittedName>
</protein>
<keyword evidence="2" id="KW-1185">Reference proteome</keyword>
<organism evidence="1 2">
    <name type="scientific">Azospirillum oryzae</name>
    <dbReference type="NCBI Taxonomy" id="286727"/>
    <lineage>
        <taxon>Bacteria</taxon>
        <taxon>Pseudomonadati</taxon>
        <taxon>Pseudomonadota</taxon>
        <taxon>Alphaproteobacteria</taxon>
        <taxon>Rhodospirillales</taxon>
        <taxon>Azospirillaceae</taxon>
        <taxon>Azospirillum</taxon>
    </lineage>
</organism>
<dbReference type="AlphaFoldDB" id="A0A6N1ATI6"/>
<evidence type="ECO:0000313" key="1">
    <source>
        <dbReference type="EMBL" id="QKS54679.1"/>
    </source>
</evidence>